<name>A0A9W8AS10_9FUNG</name>
<feature type="compositionally biased region" description="Polar residues" evidence="1">
    <location>
        <begin position="260"/>
        <end position="275"/>
    </location>
</feature>
<evidence type="ECO:0000256" key="1">
    <source>
        <dbReference type="SAM" id="MobiDB-lite"/>
    </source>
</evidence>
<reference evidence="2" key="1">
    <citation type="submission" date="2022-07" db="EMBL/GenBank/DDBJ databases">
        <title>Phylogenomic reconstructions and comparative analyses of Kickxellomycotina fungi.</title>
        <authorList>
            <person name="Reynolds N.K."/>
            <person name="Stajich J.E."/>
            <person name="Barry K."/>
            <person name="Grigoriev I.V."/>
            <person name="Crous P."/>
            <person name="Smith M.E."/>
        </authorList>
    </citation>
    <scope>NUCLEOTIDE SEQUENCE</scope>
    <source>
        <strain evidence="2">RSA 1196</strain>
    </source>
</reference>
<accession>A0A9W8AS10</accession>
<protein>
    <submittedName>
        <fullName evidence="2">Uncharacterized protein</fullName>
    </submittedName>
</protein>
<comment type="caution">
    <text evidence="2">The sequence shown here is derived from an EMBL/GenBank/DDBJ whole genome shotgun (WGS) entry which is preliminary data.</text>
</comment>
<feature type="compositionally biased region" description="Polar residues" evidence="1">
    <location>
        <begin position="50"/>
        <end position="69"/>
    </location>
</feature>
<gene>
    <name evidence="2" type="ORF">IWQ62_002834</name>
</gene>
<evidence type="ECO:0000313" key="3">
    <source>
        <dbReference type="Proteomes" id="UP001150925"/>
    </source>
</evidence>
<keyword evidence="3" id="KW-1185">Reference proteome</keyword>
<feature type="region of interest" description="Disordered" evidence="1">
    <location>
        <begin position="50"/>
        <end position="73"/>
    </location>
</feature>
<feature type="compositionally biased region" description="Low complexity" evidence="1">
    <location>
        <begin position="7"/>
        <end position="20"/>
    </location>
</feature>
<dbReference type="AlphaFoldDB" id="A0A9W8AS10"/>
<feature type="compositionally biased region" description="Polar residues" evidence="1">
    <location>
        <begin position="194"/>
        <end position="205"/>
    </location>
</feature>
<dbReference type="Proteomes" id="UP001150925">
    <property type="component" value="Unassembled WGS sequence"/>
</dbReference>
<evidence type="ECO:0000313" key="2">
    <source>
        <dbReference type="EMBL" id="KAJ1964800.1"/>
    </source>
</evidence>
<feature type="compositionally biased region" description="Polar residues" evidence="1">
    <location>
        <begin position="143"/>
        <end position="162"/>
    </location>
</feature>
<sequence length="319" mass="33149">MPRSKNNDNNNSPDHSPPSHIQGVPMAIPAPAQRRASIHALTGLTSICTSRSPGVDTTQRPPFSAQPGSVTAGEDFPMGFSGSMSPTIPTHLSSAHVNLTPSSIGGGGVPPSPTATRQPPFSSGFPLPFRRPSHPVIPEVGTSPPTGSGMFSNSPPLSSSAGFSPPSEAGGGVPIPSRPSYHRSYSVSAGPFDQSASGGDSTGSYPSIGPMNYRYSGPSPHQTVDQHHPFPLAASYHPTNRTGKFPLSSAEVPPAPTPPNSYVNTSTSFQGNQENAGYKSSVPADGSKPRVNRLRRSTTHPARPDSPMGNMILSGQFLD</sequence>
<feature type="region of interest" description="Disordered" evidence="1">
    <location>
        <begin position="1"/>
        <end position="34"/>
    </location>
</feature>
<organism evidence="2 3">
    <name type="scientific">Dispira parvispora</name>
    <dbReference type="NCBI Taxonomy" id="1520584"/>
    <lineage>
        <taxon>Eukaryota</taxon>
        <taxon>Fungi</taxon>
        <taxon>Fungi incertae sedis</taxon>
        <taxon>Zoopagomycota</taxon>
        <taxon>Kickxellomycotina</taxon>
        <taxon>Dimargaritomycetes</taxon>
        <taxon>Dimargaritales</taxon>
        <taxon>Dimargaritaceae</taxon>
        <taxon>Dispira</taxon>
    </lineage>
</organism>
<feature type="region of interest" description="Disordered" evidence="1">
    <location>
        <begin position="131"/>
        <end position="319"/>
    </location>
</feature>
<dbReference type="EMBL" id="JANBPY010000662">
    <property type="protein sequence ID" value="KAJ1964800.1"/>
    <property type="molecule type" value="Genomic_DNA"/>
</dbReference>
<proteinExistence type="predicted"/>
<dbReference type="OrthoDB" id="5600460at2759"/>